<organism evidence="5 6">
    <name type="scientific">Variovorax humicola</name>
    <dbReference type="NCBI Taxonomy" id="1769758"/>
    <lineage>
        <taxon>Bacteria</taxon>
        <taxon>Pseudomonadati</taxon>
        <taxon>Pseudomonadota</taxon>
        <taxon>Betaproteobacteria</taxon>
        <taxon>Burkholderiales</taxon>
        <taxon>Comamonadaceae</taxon>
        <taxon>Variovorax</taxon>
    </lineage>
</organism>
<sequence length="381" mass="39828">MKSFKPLLLIALLGAAVAAQADVNVGVTLSATGPAASLGIPEKNTIALMPKTIGGQKVNYILLDDASDTTAAVANTRKLIAESKVDVVLGSTVTPASLAMIDVISEAKTPMISMAASARIVEPMDDKRKWVFKTPQNDIMMSLAIAEHMQKSGVKTVGFIGFSDAYGEGWYQEFGKAAGLKGLTIVANERFSRSDTSVTGQALKILSAKPDAVLVAGSGTPAALPQKTLKERGYAGKMYQTHGVANGDFLRVGGKDVEGTFLPAGPVLVADQLPAGNPVKKSALAYIAAYEGANGKGSVSTFGGHAWDAGLLMAAAVPVALKKAQPGTPEFRVALRDALEQVNELPGAHGIFTMSPTDHLGLDQRARVMVKIENGAWKFQP</sequence>
<evidence type="ECO:0000256" key="2">
    <source>
        <dbReference type="ARBA" id="ARBA00022729"/>
    </source>
</evidence>
<gene>
    <name evidence="5" type="ORF">WKW80_17515</name>
</gene>
<feature type="signal peptide" evidence="3">
    <location>
        <begin position="1"/>
        <end position="21"/>
    </location>
</feature>
<dbReference type="PANTHER" id="PTHR30483">
    <property type="entry name" value="LEUCINE-SPECIFIC-BINDING PROTEIN"/>
    <property type="match status" value="1"/>
</dbReference>
<dbReference type="Gene3D" id="3.40.50.2300">
    <property type="match status" value="2"/>
</dbReference>
<dbReference type="CDD" id="cd06333">
    <property type="entry name" value="PBP1_ABC_RPA1789-like"/>
    <property type="match status" value="1"/>
</dbReference>
<reference evidence="5 6" key="1">
    <citation type="submission" date="2024-03" db="EMBL/GenBank/DDBJ databases">
        <title>Novel species of the genus Variovorax.</title>
        <authorList>
            <person name="Liu Q."/>
            <person name="Xin Y.-H."/>
        </authorList>
    </citation>
    <scope>NUCLEOTIDE SEQUENCE [LARGE SCALE GENOMIC DNA]</scope>
    <source>
        <strain evidence="5 6">KACC 18501</strain>
    </source>
</reference>
<dbReference type="Proteomes" id="UP001363010">
    <property type="component" value="Unassembled WGS sequence"/>
</dbReference>
<dbReference type="RefSeq" id="WP_340364853.1">
    <property type="nucleotide sequence ID" value="NZ_JBBKZV010000010.1"/>
</dbReference>
<dbReference type="InterPro" id="IPR028082">
    <property type="entry name" value="Peripla_BP_I"/>
</dbReference>
<evidence type="ECO:0000313" key="5">
    <source>
        <dbReference type="EMBL" id="MEJ8823815.1"/>
    </source>
</evidence>
<accession>A0ABU8W1N1</accession>
<comment type="similarity">
    <text evidence="1">Belongs to the leucine-binding protein family.</text>
</comment>
<evidence type="ECO:0000313" key="6">
    <source>
        <dbReference type="Proteomes" id="UP001363010"/>
    </source>
</evidence>
<keyword evidence="2 3" id="KW-0732">Signal</keyword>
<dbReference type="SUPFAM" id="SSF53822">
    <property type="entry name" value="Periplasmic binding protein-like I"/>
    <property type="match status" value="1"/>
</dbReference>
<dbReference type="EMBL" id="JBBKZV010000010">
    <property type="protein sequence ID" value="MEJ8823815.1"/>
    <property type="molecule type" value="Genomic_DNA"/>
</dbReference>
<name>A0ABU8W1N1_9BURK</name>
<dbReference type="InterPro" id="IPR051010">
    <property type="entry name" value="BCAA_transport"/>
</dbReference>
<dbReference type="InterPro" id="IPR028081">
    <property type="entry name" value="Leu-bd"/>
</dbReference>
<dbReference type="Pfam" id="PF13458">
    <property type="entry name" value="Peripla_BP_6"/>
    <property type="match status" value="1"/>
</dbReference>
<dbReference type="PANTHER" id="PTHR30483:SF38">
    <property type="entry name" value="BLR7848 PROTEIN"/>
    <property type="match status" value="1"/>
</dbReference>
<proteinExistence type="inferred from homology"/>
<feature type="domain" description="Leucine-binding protein" evidence="4">
    <location>
        <begin position="23"/>
        <end position="369"/>
    </location>
</feature>
<comment type="caution">
    <text evidence="5">The sequence shown here is derived from an EMBL/GenBank/DDBJ whole genome shotgun (WGS) entry which is preliminary data.</text>
</comment>
<feature type="chain" id="PRO_5045176998" evidence="3">
    <location>
        <begin position="22"/>
        <end position="381"/>
    </location>
</feature>
<keyword evidence="6" id="KW-1185">Reference proteome</keyword>
<evidence type="ECO:0000259" key="4">
    <source>
        <dbReference type="Pfam" id="PF13458"/>
    </source>
</evidence>
<evidence type="ECO:0000256" key="3">
    <source>
        <dbReference type="SAM" id="SignalP"/>
    </source>
</evidence>
<evidence type="ECO:0000256" key="1">
    <source>
        <dbReference type="ARBA" id="ARBA00010062"/>
    </source>
</evidence>
<protein>
    <submittedName>
        <fullName evidence="5">ABC transporter substrate-binding protein</fullName>
    </submittedName>
</protein>